<dbReference type="NCBIfam" id="NF006826">
    <property type="entry name" value="PRK09347.1-3"/>
    <property type="match status" value="1"/>
</dbReference>
<dbReference type="PROSITE" id="PS00860">
    <property type="entry name" value="GTP_CYCLOHYDROL_1_2"/>
    <property type="match status" value="1"/>
</dbReference>
<dbReference type="GO" id="GO:0006729">
    <property type="term" value="P:tetrahydrobiopterin biosynthetic process"/>
    <property type="evidence" value="ECO:0007669"/>
    <property type="project" value="TreeGrafter"/>
</dbReference>
<dbReference type="InterPro" id="IPR020602">
    <property type="entry name" value="GTP_CycHdrlase_I_dom"/>
</dbReference>
<dbReference type="SUPFAM" id="SSF55620">
    <property type="entry name" value="Tetrahydrobiopterin biosynthesis enzymes-like"/>
    <property type="match status" value="1"/>
</dbReference>
<dbReference type="KEGG" id="cmr:Cycma_0977"/>
<dbReference type="GO" id="GO:0046654">
    <property type="term" value="P:tetrahydrofolate biosynthetic process"/>
    <property type="evidence" value="ECO:0007669"/>
    <property type="project" value="UniProtKB-UniRule"/>
</dbReference>
<evidence type="ECO:0000313" key="9">
    <source>
        <dbReference type="Proteomes" id="UP000001635"/>
    </source>
</evidence>
<protein>
    <recommendedName>
        <fullName evidence="6">GTP cyclohydrolase 1</fullName>
        <ecNumber evidence="6">3.5.4.16</ecNumber>
    </recommendedName>
    <alternativeName>
        <fullName evidence="6">GTP cyclohydrolase I</fullName>
        <shortName evidence="6">GTP-CH-I</shortName>
    </alternativeName>
</protein>
<dbReference type="PROSITE" id="PS00859">
    <property type="entry name" value="GTP_CYCLOHYDROL_1_1"/>
    <property type="match status" value="1"/>
</dbReference>
<dbReference type="InterPro" id="IPR001474">
    <property type="entry name" value="GTP_CycHdrlase_I"/>
</dbReference>
<keyword evidence="9" id="KW-1185">Reference proteome</keyword>
<dbReference type="AlphaFoldDB" id="G0IUI6"/>
<dbReference type="NCBIfam" id="NF006825">
    <property type="entry name" value="PRK09347.1-2"/>
    <property type="match status" value="1"/>
</dbReference>
<keyword evidence="6" id="KW-0479">Metal-binding</keyword>
<dbReference type="STRING" id="880070.Cycma_0977"/>
<dbReference type="Proteomes" id="UP000001635">
    <property type="component" value="Chromosome"/>
</dbReference>
<dbReference type="GO" id="GO:0003934">
    <property type="term" value="F:GTP cyclohydrolase I activity"/>
    <property type="evidence" value="ECO:0007669"/>
    <property type="project" value="UniProtKB-UniRule"/>
</dbReference>
<comment type="pathway">
    <text evidence="2 6">Cofactor biosynthesis; 7,8-dihydroneopterin triphosphate biosynthesis; 7,8-dihydroneopterin triphosphate from GTP: step 1/1.</text>
</comment>
<comment type="subunit">
    <text evidence="6">Homopolymer.</text>
</comment>
<evidence type="ECO:0000259" key="7">
    <source>
        <dbReference type="Pfam" id="PF01227"/>
    </source>
</evidence>
<dbReference type="GO" id="GO:0006730">
    <property type="term" value="P:one-carbon metabolic process"/>
    <property type="evidence" value="ECO:0007669"/>
    <property type="project" value="UniProtKB-UniRule"/>
</dbReference>
<keyword evidence="4 6" id="KW-0554">One-carbon metabolism</keyword>
<dbReference type="InterPro" id="IPR043133">
    <property type="entry name" value="GTP-CH-I_C/QueF"/>
</dbReference>
<evidence type="ECO:0000313" key="8">
    <source>
        <dbReference type="EMBL" id="AEL24749.1"/>
    </source>
</evidence>
<dbReference type="HAMAP" id="MF_00223">
    <property type="entry name" value="FolE"/>
    <property type="match status" value="1"/>
</dbReference>
<keyword evidence="6" id="KW-0547">Nucleotide-binding</keyword>
<comment type="similarity">
    <text evidence="3 6">Belongs to the GTP cyclohydrolase I family.</text>
</comment>
<dbReference type="NCBIfam" id="TIGR00063">
    <property type="entry name" value="folE"/>
    <property type="match status" value="1"/>
</dbReference>
<dbReference type="Gene3D" id="3.30.1130.10">
    <property type="match status" value="1"/>
</dbReference>
<feature type="domain" description="GTP cyclohydrolase I" evidence="7">
    <location>
        <begin position="51"/>
        <end position="229"/>
    </location>
</feature>
<dbReference type="Gene3D" id="1.10.286.10">
    <property type="match status" value="1"/>
</dbReference>
<sequence>MKQKETLLNSAGIDLNQAIDDIGDDHISSSHDTPLREDAFEMDDDLKMELIEKHFKEIMNILGMDLKDDSLKGTPKRVAKMFVKEVFSGLDPKNKPEVKLFENKYKYNEMLVEKDITFFSHCEHHFVPIYGKAHVAYISNGSVIGLSKINRIVQYFAKRPQVQERLTVQIGNELKKALGTDDVAVIMDADHMCVSSRGVRDTSSSTVTSFYSGKFENDNQKRTEFLKYISLSR</sequence>
<evidence type="ECO:0000256" key="6">
    <source>
        <dbReference type="HAMAP-Rule" id="MF_00223"/>
    </source>
</evidence>
<dbReference type="HOGENOM" id="CLU_049768_3_2_10"/>
<dbReference type="GO" id="GO:0008270">
    <property type="term" value="F:zinc ion binding"/>
    <property type="evidence" value="ECO:0007669"/>
    <property type="project" value="UniProtKB-UniRule"/>
</dbReference>
<dbReference type="InterPro" id="IPR043134">
    <property type="entry name" value="GTP-CH-I_N"/>
</dbReference>
<evidence type="ECO:0000256" key="2">
    <source>
        <dbReference type="ARBA" id="ARBA00005080"/>
    </source>
</evidence>
<dbReference type="GO" id="GO:0005737">
    <property type="term" value="C:cytoplasm"/>
    <property type="evidence" value="ECO:0007669"/>
    <property type="project" value="TreeGrafter"/>
</dbReference>
<evidence type="ECO:0000256" key="3">
    <source>
        <dbReference type="ARBA" id="ARBA00008085"/>
    </source>
</evidence>
<evidence type="ECO:0000256" key="4">
    <source>
        <dbReference type="ARBA" id="ARBA00022563"/>
    </source>
</evidence>
<feature type="binding site" evidence="6">
    <location>
        <position position="122"/>
    </location>
    <ligand>
        <name>Zn(2+)</name>
        <dbReference type="ChEBI" id="CHEBI:29105"/>
    </ligand>
</feature>
<dbReference type="FunFam" id="3.30.1130.10:FF:000001">
    <property type="entry name" value="GTP cyclohydrolase 1"/>
    <property type="match status" value="1"/>
</dbReference>
<dbReference type="InterPro" id="IPR018234">
    <property type="entry name" value="GTP_CycHdrlase_I_CS"/>
</dbReference>
<evidence type="ECO:0000256" key="5">
    <source>
        <dbReference type="ARBA" id="ARBA00022801"/>
    </source>
</evidence>
<dbReference type="OrthoDB" id="9801207at2"/>
<dbReference type="eggNOG" id="COG0302">
    <property type="taxonomic scope" value="Bacteria"/>
</dbReference>
<feature type="binding site" evidence="6">
    <location>
        <position position="193"/>
    </location>
    <ligand>
        <name>Zn(2+)</name>
        <dbReference type="ChEBI" id="CHEBI:29105"/>
    </ligand>
</feature>
<dbReference type="EMBL" id="CP002955">
    <property type="protein sequence ID" value="AEL24749.1"/>
    <property type="molecule type" value="Genomic_DNA"/>
</dbReference>
<dbReference type="PANTHER" id="PTHR11109:SF7">
    <property type="entry name" value="GTP CYCLOHYDROLASE 1"/>
    <property type="match status" value="1"/>
</dbReference>
<dbReference type="NCBIfam" id="NF006824">
    <property type="entry name" value="PRK09347.1-1"/>
    <property type="match status" value="1"/>
</dbReference>
<gene>
    <name evidence="6" type="primary">folE</name>
    <name evidence="8" type="ordered locus">Cycma_0977</name>
</gene>
<dbReference type="RefSeq" id="WP_014019046.1">
    <property type="nucleotide sequence ID" value="NC_015914.1"/>
</dbReference>
<dbReference type="UniPathway" id="UPA00848">
    <property type="reaction ID" value="UER00151"/>
</dbReference>
<proteinExistence type="inferred from homology"/>
<dbReference type="PANTHER" id="PTHR11109">
    <property type="entry name" value="GTP CYCLOHYDROLASE I"/>
    <property type="match status" value="1"/>
</dbReference>
<comment type="catalytic activity">
    <reaction evidence="1 6">
        <text>GTP + H2O = 7,8-dihydroneopterin 3'-triphosphate + formate + H(+)</text>
        <dbReference type="Rhea" id="RHEA:17473"/>
        <dbReference type="ChEBI" id="CHEBI:15377"/>
        <dbReference type="ChEBI" id="CHEBI:15378"/>
        <dbReference type="ChEBI" id="CHEBI:15740"/>
        <dbReference type="ChEBI" id="CHEBI:37565"/>
        <dbReference type="ChEBI" id="CHEBI:58462"/>
        <dbReference type="EC" id="3.5.4.16"/>
    </reaction>
</comment>
<evidence type="ECO:0000256" key="1">
    <source>
        <dbReference type="ARBA" id="ARBA00001052"/>
    </source>
</evidence>
<reference evidence="9" key="1">
    <citation type="submission" date="2011-07" db="EMBL/GenBank/DDBJ databases">
        <title>The complete genome of Cyclobacterium marinum DSM 745.</title>
        <authorList>
            <person name="Lucas S."/>
            <person name="Han J."/>
            <person name="Lapidus A."/>
            <person name="Bruce D."/>
            <person name="Goodwin L."/>
            <person name="Pitluck S."/>
            <person name="Peters L."/>
            <person name="Kyrpides N."/>
            <person name="Mavromatis K."/>
            <person name="Ivanova N."/>
            <person name="Ovchinnikova G."/>
            <person name="Chertkov O."/>
            <person name="Detter J.C."/>
            <person name="Tapia R."/>
            <person name="Han C."/>
            <person name="Land M."/>
            <person name="Hauser L."/>
            <person name="Markowitz V."/>
            <person name="Cheng J.-F."/>
            <person name="Hugenholtz P."/>
            <person name="Woyke T."/>
            <person name="Wu D."/>
            <person name="Tindall B."/>
            <person name="Schuetze A."/>
            <person name="Brambilla E."/>
            <person name="Klenk H.-P."/>
            <person name="Eisen J.A."/>
        </authorList>
    </citation>
    <scope>NUCLEOTIDE SEQUENCE [LARGE SCALE GENOMIC DNA]</scope>
    <source>
        <strain evidence="9">ATCC 25205 / DSM 745 / LMG 13164 / NCIMB 1802</strain>
    </source>
</reference>
<keyword evidence="6" id="KW-0862">Zinc</keyword>
<dbReference type="GO" id="GO:0005525">
    <property type="term" value="F:GTP binding"/>
    <property type="evidence" value="ECO:0007669"/>
    <property type="project" value="UniProtKB-KW"/>
</dbReference>
<accession>G0IUI6</accession>
<dbReference type="EC" id="3.5.4.16" evidence="6"/>
<feature type="binding site" evidence="6">
    <location>
        <position position="125"/>
    </location>
    <ligand>
        <name>Zn(2+)</name>
        <dbReference type="ChEBI" id="CHEBI:29105"/>
    </ligand>
</feature>
<name>G0IUI6_CYCMS</name>
<organism evidence="8 9">
    <name type="scientific">Cyclobacterium marinum (strain ATCC 25205 / DSM 745 / LMG 13164 / NCIMB 1802)</name>
    <name type="common">Flectobacillus marinus</name>
    <dbReference type="NCBI Taxonomy" id="880070"/>
    <lineage>
        <taxon>Bacteria</taxon>
        <taxon>Pseudomonadati</taxon>
        <taxon>Bacteroidota</taxon>
        <taxon>Cytophagia</taxon>
        <taxon>Cytophagales</taxon>
        <taxon>Cyclobacteriaceae</taxon>
        <taxon>Cyclobacterium</taxon>
    </lineage>
</organism>
<dbReference type="Pfam" id="PF01227">
    <property type="entry name" value="GTP_cyclohydroI"/>
    <property type="match status" value="1"/>
</dbReference>
<keyword evidence="5 6" id="KW-0378">Hydrolase</keyword>
<keyword evidence="6" id="KW-0342">GTP-binding</keyword>